<keyword evidence="7" id="KW-1185">Reference proteome</keyword>
<dbReference type="InterPro" id="IPR015424">
    <property type="entry name" value="PyrdxlP-dep_Trfase"/>
</dbReference>
<comment type="cofactor">
    <cofactor evidence="1">
        <name>pyridoxal 5'-phosphate</name>
        <dbReference type="ChEBI" id="CHEBI:597326"/>
    </cofactor>
</comment>
<comment type="similarity">
    <text evidence="2">Belongs to the class-II pyridoxal-phosphate-dependent aminotransferase family. BioF subfamily.</text>
</comment>
<dbReference type="SUPFAM" id="SSF53383">
    <property type="entry name" value="PLP-dependent transferases"/>
    <property type="match status" value="1"/>
</dbReference>
<protein>
    <recommendedName>
        <fullName evidence="5">Aminotransferase class I/classII large domain-containing protein</fullName>
    </recommendedName>
</protein>
<keyword evidence="3" id="KW-0808">Transferase</keyword>
<dbReference type="Pfam" id="PF00155">
    <property type="entry name" value="Aminotran_1_2"/>
    <property type="match status" value="1"/>
</dbReference>
<evidence type="ECO:0000313" key="6">
    <source>
        <dbReference type="EMBL" id="RXW15550.1"/>
    </source>
</evidence>
<dbReference type="GO" id="GO:0016740">
    <property type="term" value="F:transferase activity"/>
    <property type="evidence" value="ECO:0007669"/>
    <property type="project" value="UniProtKB-KW"/>
</dbReference>
<evidence type="ECO:0000256" key="2">
    <source>
        <dbReference type="ARBA" id="ARBA00010008"/>
    </source>
</evidence>
<organism evidence="6 7">
    <name type="scientific">Candolleomyces aberdarensis</name>
    <dbReference type="NCBI Taxonomy" id="2316362"/>
    <lineage>
        <taxon>Eukaryota</taxon>
        <taxon>Fungi</taxon>
        <taxon>Dikarya</taxon>
        <taxon>Basidiomycota</taxon>
        <taxon>Agaricomycotina</taxon>
        <taxon>Agaricomycetes</taxon>
        <taxon>Agaricomycetidae</taxon>
        <taxon>Agaricales</taxon>
        <taxon>Agaricineae</taxon>
        <taxon>Psathyrellaceae</taxon>
        <taxon>Candolleomyces</taxon>
    </lineage>
</organism>
<dbReference type="PANTHER" id="PTHR13693">
    <property type="entry name" value="CLASS II AMINOTRANSFERASE/8-AMINO-7-OXONONANOATE SYNTHASE"/>
    <property type="match status" value="1"/>
</dbReference>
<dbReference type="InterPro" id="IPR050087">
    <property type="entry name" value="AON_synthase_class-II"/>
</dbReference>
<proteinExistence type="inferred from homology"/>
<evidence type="ECO:0000259" key="5">
    <source>
        <dbReference type="Pfam" id="PF00155"/>
    </source>
</evidence>
<dbReference type="Gene3D" id="3.40.640.10">
    <property type="entry name" value="Type I PLP-dependent aspartate aminotransferase-like (Major domain)"/>
    <property type="match status" value="1"/>
</dbReference>
<comment type="caution">
    <text evidence="6">The sequence shown here is derived from an EMBL/GenBank/DDBJ whole genome shotgun (WGS) entry which is preliminary data.</text>
</comment>
<dbReference type="Gene3D" id="3.90.1150.10">
    <property type="entry name" value="Aspartate Aminotransferase, domain 1"/>
    <property type="match status" value="1"/>
</dbReference>
<dbReference type="AlphaFoldDB" id="A0A4Q2D7Q7"/>
<dbReference type="Proteomes" id="UP000290288">
    <property type="component" value="Unassembled WGS sequence"/>
</dbReference>
<evidence type="ECO:0000256" key="1">
    <source>
        <dbReference type="ARBA" id="ARBA00001933"/>
    </source>
</evidence>
<evidence type="ECO:0000256" key="4">
    <source>
        <dbReference type="ARBA" id="ARBA00022898"/>
    </source>
</evidence>
<dbReference type="OrthoDB" id="2382073at2759"/>
<gene>
    <name evidence="6" type="ORF">EST38_g10306</name>
</gene>
<dbReference type="PANTHER" id="PTHR13693:SF77">
    <property type="entry name" value="8-AMINO-7-OXONONANOATE SYNTHASE"/>
    <property type="match status" value="1"/>
</dbReference>
<keyword evidence="4" id="KW-0663">Pyridoxal phosphate</keyword>
<evidence type="ECO:0000256" key="3">
    <source>
        <dbReference type="ARBA" id="ARBA00022679"/>
    </source>
</evidence>
<feature type="domain" description="Aminotransferase class I/classII large" evidence="5">
    <location>
        <begin position="26"/>
        <end position="391"/>
    </location>
</feature>
<dbReference type="GO" id="GO:0030170">
    <property type="term" value="F:pyridoxal phosphate binding"/>
    <property type="evidence" value="ECO:0007669"/>
    <property type="project" value="InterPro"/>
</dbReference>
<dbReference type="GO" id="GO:0009102">
    <property type="term" value="P:biotin biosynthetic process"/>
    <property type="evidence" value="ECO:0007669"/>
    <property type="project" value="TreeGrafter"/>
</dbReference>
<dbReference type="STRING" id="2316362.A0A4Q2D7Q7"/>
<name>A0A4Q2D7Q7_9AGAR</name>
<reference evidence="6 7" key="1">
    <citation type="submission" date="2019-01" db="EMBL/GenBank/DDBJ databases">
        <title>Draft genome sequence of Psathyrella aberdarensis IHI B618.</title>
        <authorList>
            <person name="Buettner E."/>
            <person name="Kellner H."/>
        </authorList>
    </citation>
    <scope>NUCLEOTIDE SEQUENCE [LARGE SCALE GENOMIC DNA]</scope>
    <source>
        <strain evidence="6 7">IHI B618</strain>
    </source>
</reference>
<dbReference type="InterPro" id="IPR015422">
    <property type="entry name" value="PyrdxlP-dep_Trfase_small"/>
</dbReference>
<dbReference type="InterPro" id="IPR004839">
    <property type="entry name" value="Aminotransferase_I/II_large"/>
</dbReference>
<dbReference type="EMBL" id="SDEE01000540">
    <property type="protein sequence ID" value="RXW15550.1"/>
    <property type="molecule type" value="Genomic_DNA"/>
</dbReference>
<dbReference type="InterPro" id="IPR015421">
    <property type="entry name" value="PyrdxlP-dep_Trfase_major"/>
</dbReference>
<sequence>MSPRSALEASMITSLETHHAGDFFSNDYLSIGKLPHIRQEFLNTLSQTPSLFGSTGSRAISGSTPHHIELEQYFKEQFEAEKAMIFNSGYICNLTFFGYAPQMGDVILYDEFVHASIHDGLRISRVKEHTFSFSHNSASDLESKLKRILKDYPAIPSGLSTLFIVIESVYSMEGDFSPMEELIALVEKYVPSRSAHIVVDEAHSLGLYGPAGKGLLREWRLEKRVHSVIFPFTKAVNFIGCVLTTTPTLYQYLSNYGRSWLFTTSLPHVDLAGIRFCFEAIQTQEADQLRKSVAKLSHLFLKMFLESTYDIPKEVLSILNQESKDLHGRGLVAPVFPIYTPQPLALQHYLNKLGYAARGLAHPGVPKGTERIRVVIHGGNTEVQIRQFVKSLRAWGLSQVSLTTTGQSSLVVGGPGTLHKL</sequence>
<accession>A0A4Q2D7Q7</accession>
<evidence type="ECO:0000313" key="7">
    <source>
        <dbReference type="Proteomes" id="UP000290288"/>
    </source>
</evidence>